<feature type="non-terminal residue" evidence="7">
    <location>
        <position position="1"/>
    </location>
</feature>
<evidence type="ECO:0000256" key="1">
    <source>
        <dbReference type="ARBA" id="ARBA00004370"/>
    </source>
</evidence>
<feature type="transmembrane region" description="Helical" evidence="6">
    <location>
        <begin position="276"/>
        <end position="299"/>
    </location>
</feature>
<feature type="region of interest" description="Disordered" evidence="5">
    <location>
        <begin position="546"/>
        <end position="627"/>
    </location>
</feature>
<keyword evidence="3 6" id="KW-1133">Transmembrane helix</keyword>
<evidence type="ECO:0000256" key="5">
    <source>
        <dbReference type="SAM" id="MobiDB-lite"/>
    </source>
</evidence>
<sequence>ANYDCTSYEYCCGGICSYEEDCDDFAIWVVLGSIFACLFIILVLFMLVVCFCRRRRRYYGRVLEGGRLPSVTTVGDSSLSYPYLPSYQQSYPYFPPPQYVQYPPNNVGPAKTSEAPPPYNRTSEEASGVVNTPHTNYGAVEVVEEGSRTGFSGSYLNHFAVLEEDLPLERSQLSPTHMYHLVTELNELPSPPPYSESDCQSNYVCCSHQCIYDSSCVGRNCASQSDCASEEVCCGSDCRYGSDCNGFPCNADSDCGQFNLNCCDGTCQYNDCNDAAVFFGLIFGSLVVLFMFLMCISFACRRRRALDRGRIIVGQRVTTTTTVRSAMQSSSPYPEQNPPTYQQGYPNYPPPQYEQHQTNRPQPYNPEPSTASEQPPPYSGGPHGTSGGVYTRKPSYGSVQSLPPVHYFVTVTPAWCSSGASGCSFNQVCCNHECQFGSSCVGLSCTSQNDCGSTESCCNNECTAETDCSGSDCSSDLDCGQSNIVCCNGVCQYNRFNWNPIIWLTSGLLAVIFMITVCIFCACRRRRTLHRGRIIVGQRVTTTTTIRSAPASTQPYPTQAQPYQQGHPYYPPPQYEQHQTNRPPPYNPGPSTASEQPPPYTEGPQGGAGRIYTPKPSYGAVASAPPM</sequence>
<evidence type="ECO:0000256" key="2">
    <source>
        <dbReference type="ARBA" id="ARBA00022692"/>
    </source>
</evidence>
<dbReference type="PANTHER" id="PTHR31395">
    <property type="entry name" value="SHISA"/>
    <property type="match status" value="1"/>
</dbReference>
<keyword evidence="8" id="KW-1185">Reference proteome</keyword>
<feature type="transmembrane region" description="Helical" evidence="6">
    <location>
        <begin position="501"/>
        <end position="523"/>
    </location>
</feature>
<evidence type="ECO:0000313" key="7">
    <source>
        <dbReference type="EMBL" id="RMX60732.1"/>
    </source>
</evidence>
<dbReference type="EMBL" id="RCHS01000121">
    <property type="protein sequence ID" value="RMX60732.1"/>
    <property type="molecule type" value="Genomic_DNA"/>
</dbReference>
<evidence type="ECO:0000256" key="4">
    <source>
        <dbReference type="ARBA" id="ARBA00023136"/>
    </source>
</evidence>
<comment type="subcellular location">
    <subcellularLocation>
        <location evidence="1">Membrane</location>
    </subcellularLocation>
</comment>
<dbReference type="GO" id="GO:0016020">
    <property type="term" value="C:membrane"/>
    <property type="evidence" value="ECO:0007669"/>
    <property type="project" value="UniProtKB-SubCell"/>
</dbReference>
<keyword evidence="2 6" id="KW-0812">Transmembrane</keyword>
<feature type="compositionally biased region" description="Low complexity" evidence="5">
    <location>
        <begin position="549"/>
        <end position="568"/>
    </location>
</feature>
<name>A0A3M6V460_POCDA</name>
<gene>
    <name evidence="7" type="ORF">pdam_00006793</name>
</gene>
<accession>A0A3M6V460</accession>
<dbReference type="InterPro" id="IPR026910">
    <property type="entry name" value="Shisa"/>
</dbReference>
<feature type="transmembrane region" description="Helical" evidence="6">
    <location>
        <begin position="25"/>
        <end position="51"/>
    </location>
</feature>
<feature type="compositionally biased region" description="Polar residues" evidence="5">
    <location>
        <begin position="325"/>
        <end position="334"/>
    </location>
</feature>
<proteinExistence type="predicted"/>
<feature type="region of interest" description="Disordered" evidence="5">
    <location>
        <begin position="106"/>
        <end position="131"/>
    </location>
</feature>
<dbReference type="Proteomes" id="UP000275408">
    <property type="component" value="Unassembled WGS sequence"/>
</dbReference>
<organism evidence="7 8">
    <name type="scientific">Pocillopora damicornis</name>
    <name type="common">Cauliflower coral</name>
    <name type="synonym">Millepora damicornis</name>
    <dbReference type="NCBI Taxonomy" id="46731"/>
    <lineage>
        <taxon>Eukaryota</taxon>
        <taxon>Metazoa</taxon>
        <taxon>Cnidaria</taxon>
        <taxon>Anthozoa</taxon>
        <taxon>Hexacorallia</taxon>
        <taxon>Scleractinia</taxon>
        <taxon>Astrocoeniina</taxon>
        <taxon>Pocilloporidae</taxon>
        <taxon>Pocillopora</taxon>
    </lineage>
</organism>
<protein>
    <submittedName>
        <fullName evidence="7">Uncharacterized protein</fullName>
    </submittedName>
</protein>
<comment type="caution">
    <text evidence="7">The sequence shown here is derived from an EMBL/GenBank/DDBJ whole genome shotgun (WGS) entry which is preliminary data.</text>
</comment>
<reference evidence="7 8" key="1">
    <citation type="journal article" date="2018" name="Sci. Rep.">
        <title>Comparative analysis of the Pocillopora damicornis genome highlights role of immune system in coral evolution.</title>
        <authorList>
            <person name="Cunning R."/>
            <person name="Bay R.A."/>
            <person name="Gillette P."/>
            <person name="Baker A.C."/>
            <person name="Traylor-Knowles N."/>
        </authorList>
    </citation>
    <scope>NUCLEOTIDE SEQUENCE [LARGE SCALE GENOMIC DNA]</scope>
    <source>
        <strain evidence="7">RSMAS</strain>
        <tissue evidence="7">Whole animal</tissue>
    </source>
</reference>
<dbReference type="AlphaFoldDB" id="A0A3M6V460"/>
<evidence type="ECO:0000256" key="3">
    <source>
        <dbReference type="ARBA" id="ARBA00022989"/>
    </source>
</evidence>
<feature type="region of interest" description="Disordered" evidence="5">
    <location>
        <begin position="323"/>
        <end position="392"/>
    </location>
</feature>
<dbReference type="PANTHER" id="PTHR31395:SF23">
    <property type="entry name" value="GEO05642P1"/>
    <property type="match status" value="1"/>
</dbReference>
<evidence type="ECO:0000256" key="6">
    <source>
        <dbReference type="SAM" id="Phobius"/>
    </source>
</evidence>
<feature type="compositionally biased region" description="Polar residues" evidence="5">
    <location>
        <begin position="358"/>
        <end position="373"/>
    </location>
</feature>
<evidence type="ECO:0000313" key="8">
    <source>
        <dbReference type="Proteomes" id="UP000275408"/>
    </source>
</evidence>
<dbReference type="OrthoDB" id="5990311at2759"/>
<keyword evidence="4 6" id="KW-0472">Membrane</keyword>